<dbReference type="InterPro" id="IPR011250">
    <property type="entry name" value="OMP/PagP_B-barrel"/>
</dbReference>
<dbReference type="EMBL" id="JAEHFJ010000009">
    <property type="protein sequence ID" value="MBJ2175797.1"/>
    <property type="molecule type" value="Genomic_DNA"/>
</dbReference>
<evidence type="ECO:0000313" key="2">
    <source>
        <dbReference type="Proteomes" id="UP000623301"/>
    </source>
</evidence>
<dbReference type="RefSeq" id="WP_198842452.1">
    <property type="nucleotide sequence ID" value="NZ_JAEHFJ010000009.1"/>
</dbReference>
<accession>A0ABS0WUY8</accession>
<organism evidence="1 2">
    <name type="scientific">Aureibaculum flavum</name>
    <dbReference type="NCBI Taxonomy" id="2795986"/>
    <lineage>
        <taxon>Bacteria</taxon>
        <taxon>Pseudomonadati</taxon>
        <taxon>Bacteroidota</taxon>
        <taxon>Flavobacteriia</taxon>
        <taxon>Flavobacteriales</taxon>
        <taxon>Flavobacteriaceae</taxon>
        <taxon>Aureibaculum</taxon>
    </lineage>
</organism>
<gene>
    <name evidence="1" type="ORF">JBL43_16200</name>
</gene>
<sequence>MKYLVVMLFLTFSLSLLSQNKIESFHFKSVAISPGLFLGQNTGGFSLGAETGFAYKNNLFTISATLGGELNVLGGDSESFSAVSLLYGRSLLLNKNLTLDTFLGAGYFSYKYNSDYDNPGYERSNTVGFPVSIRLRYQLSDNFSLGIKGEEYFNSLKLLFNTGIVVQWNFKKRKR</sequence>
<dbReference type="Proteomes" id="UP000623301">
    <property type="component" value="Unassembled WGS sequence"/>
</dbReference>
<proteinExistence type="predicted"/>
<dbReference type="SUPFAM" id="SSF56925">
    <property type="entry name" value="OMPA-like"/>
    <property type="match status" value="1"/>
</dbReference>
<keyword evidence="2" id="KW-1185">Reference proteome</keyword>
<name>A0ABS0WUY8_9FLAO</name>
<comment type="caution">
    <text evidence="1">The sequence shown here is derived from an EMBL/GenBank/DDBJ whole genome shotgun (WGS) entry which is preliminary data.</text>
</comment>
<protein>
    <submittedName>
        <fullName evidence="1">DUF481 domain-containing protein</fullName>
    </submittedName>
</protein>
<reference evidence="1 2" key="1">
    <citation type="submission" date="2020-12" db="EMBL/GenBank/DDBJ databases">
        <title>Aureibaculum luteum sp. nov. and Aureibaculum flavum sp. nov., novel members of the family Flavobacteriaceae isolated from Antarctic intertidal sediments.</title>
        <authorList>
            <person name="He X."/>
            <person name="Zhang X."/>
        </authorList>
    </citation>
    <scope>NUCLEOTIDE SEQUENCE [LARGE SCALE GENOMIC DNA]</scope>
    <source>
        <strain evidence="1 2">A20</strain>
    </source>
</reference>
<evidence type="ECO:0000313" key="1">
    <source>
        <dbReference type="EMBL" id="MBJ2175797.1"/>
    </source>
</evidence>